<reference evidence="1" key="1">
    <citation type="submission" date="2019-08" db="EMBL/GenBank/DDBJ databases">
        <authorList>
            <person name="Kucharzyk K."/>
            <person name="Murdoch R.W."/>
            <person name="Higgins S."/>
            <person name="Loffler F."/>
        </authorList>
    </citation>
    <scope>NUCLEOTIDE SEQUENCE</scope>
</reference>
<sequence>MQMEPDFRSRFMRRDPALFAELLLGDRLGIFQLQLMRILFEGEGDIFLRQSFPFQFIGDQLRSLQIQVRRRARVTFAIDAVIDVILIHQPRQRTFDCVRDDLLLMQFLADFFLAAQAVG</sequence>
<dbReference type="AlphaFoldDB" id="A0A645DCV5"/>
<name>A0A645DCV5_9ZZZZ</name>
<evidence type="ECO:0000313" key="1">
    <source>
        <dbReference type="EMBL" id="MPM87025.1"/>
    </source>
</evidence>
<proteinExistence type="predicted"/>
<protein>
    <submittedName>
        <fullName evidence="1">Uncharacterized protein</fullName>
    </submittedName>
</protein>
<organism evidence="1">
    <name type="scientific">bioreactor metagenome</name>
    <dbReference type="NCBI Taxonomy" id="1076179"/>
    <lineage>
        <taxon>unclassified sequences</taxon>
        <taxon>metagenomes</taxon>
        <taxon>ecological metagenomes</taxon>
    </lineage>
</organism>
<dbReference type="EMBL" id="VSSQ01034938">
    <property type="protein sequence ID" value="MPM87025.1"/>
    <property type="molecule type" value="Genomic_DNA"/>
</dbReference>
<comment type="caution">
    <text evidence="1">The sequence shown here is derived from an EMBL/GenBank/DDBJ whole genome shotgun (WGS) entry which is preliminary data.</text>
</comment>
<accession>A0A645DCV5</accession>
<gene>
    <name evidence="1" type="ORF">SDC9_134118</name>
</gene>